<dbReference type="Gene3D" id="3.30.70.660">
    <property type="entry name" value="Pseudouridine synthase I, catalytic domain, C-terminal subdomain"/>
    <property type="match status" value="1"/>
</dbReference>
<comment type="similarity">
    <text evidence="1 4 7">Belongs to the tRNA pseudouridine synthase TruA family.</text>
</comment>
<protein>
    <recommendedName>
        <fullName evidence="4">tRNA pseudouridine synthase A</fullName>
        <ecNumber evidence="4">5.4.99.12</ecNumber>
    </recommendedName>
    <alternativeName>
        <fullName evidence="4">tRNA pseudouridine(38-40) synthase</fullName>
    </alternativeName>
    <alternativeName>
        <fullName evidence="4">tRNA pseudouridylate synthase I</fullName>
    </alternativeName>
    <alternativeName>
        <fullName evidence="4">tRNA-uridine isomerase I</fullName>
    </alternativeName>
</protein>
<dbReference type="InterPro" id="IPR020095">
    <property type="entry name" value="PsdUridine_synth_TruA_C"/>
</dbReference>
<evidence type="ECO:0000256" key="6">
    <source>
        <dbReference type="PIRSR" id="PIRSR001430-2"/>
    </source>
</evidence>
<evidence type="ECO:0000313" key="9">
    <source>
        <dbReference type="EMBL" id="SJZ40207.1"/>
    </source>
</evidence>
<comment type="catalytic activity">
    <reaction evidence="4 7">
        <text>uridine(38/39/40) in tRNA = pseudouridine(38/39/40) in tRNA</text>
        <dbReference type="Rhea" id="RHEA:22376"/>
        <dbReference type="Rhea" id="RHEA-COMP:10085"/>
        <dbReference type="Rhea" id="RHEA-COMP:10087"/>
        <dbReference type="ChEBI" id="CHEBI:65314"/>
        <dbReference type="ChEBI" id="CHEBI:65315"/>
        <dbReference type="EC" id="5.4.99.12"/>
    </reaction>
</comment>
<dbReference type="HAMAP" id="MF_00171">
    <property type="entry name" value="TruA"/>
    <property type="match status" value="1"/>
</dbReference>
<sequence length="251" mass="29164">MPRYFLELMYEGTRYSGFQVQENQQTIQSEMGRALEILFRQPFFLTGSSRTDAGVHARQNFFHFDTDLPVSARHIYNLNAVLPQDIAVKAIYRVGDQAHCRFDALSRRYSYHIYSKKDPFRVNRGWLYPYPLDLGLLNEAAAVLMEYQDFSSFSKRNTQVKTFICQLMLSRWEEEQDGLVYHVQANRFLRGMVRGLVGTMLKVGRGQTDMATFRTIISSLDCTKADFTTPPQGLFLEQVEYHKEQLNAPLQ</sequence>
<comment type="subunit">
    <text evidence="4">Homodimer.</text>
</comment>
<evidence type="ECO:0000256" key="2">
    <source>
        <dbReference type="ARBA" id="ARBA00022694"/>
    </source>
</evidence>
<dbReference type="Gene3D" id="3.30.70.580">
    <property type="entry name" value="Pseudouridine synthase I, catalytic domain, N-terminal subdomain"/>
    <property type="match status" value="1"/>
</dbReference>
<comment type="caution">
    <text evidence="4">Lacks conserved residue(s) required for the propagation of feature annotation.</text>
</comment>
<dbReference type="GO" id="GO:0031119">
    <property type="term" value="P:tRNA pseudouridine synthesis"/>
    <property type="evidence" value="ECO:0007669"/>
    <property type="project" value="UniProtKB-UniRule"/>
</dbReference>
<keyword evidence="3 4" id="KW-0413">Isomerase</keyword>
<dbReference type="InterPro" id="IPR020097">
    <property type="entry name" value="PsdUridine_synth_TruA_a/b_dom"/>
</dbReference>
<dbReference type="EMBL" id="FUWH01000001">
    <property type="protein sequence ID" value="SJZ40207.1"/>
    <property type="molecule type" value="Genomic_DNA"/>
</dbReference>
<organism evidence="9 10">
    <name type="scientific">Sediminibacterium ginsengisoli</name>
    <dbReference type="NCBI Taxonomy" id="413434"/>
    <lineage>
        <taxon>Bacteria</taxon>
        <taxon>Pseudomonadati</taxon>
        <taxon>Bacteroidota</taxon>
        <taxon>Chitinophagia</taxon>
        <taxon>Chitinophagales</taxon>
        <taxon>Chitinophagaceae</taxon>
        <taxon>Sediminibacterium</taxon>
    </lineage>
</organism>
<evidence type="ECO:0000256" key="1">
    <source>
        <dbReference type="ARBA" id="ARBA00009375"/>
    </source>
</evidence>
<reference evidence="9 10" key="1">
    <citation type="submission" date="2017-02" db="EMBL/GenBank/DDBJ databases">
        <authorList>
            <person name="Peterson S.W."/>
        </authorList>
    </citation>
    <scope>NUCLEOTIDE SEQUENCE [LARGE SCALE GENOMIC DNA]</scope>
    <source>
        <strain evidence="9 10">DSM 22335</strain>
    </source>
</reference>
<evidence type="ECO:0000256" key="5">
    <source>
        <dbReference type="PIRSR" id="PIRSR001430-1"/>
    </source>
</evidence>
<dbReference type="Proteomes" id="UP000190888">
    <property type="component" value="Unassembled WGS sequence"/>
</dbReference>
<name>A0A1T4KCW6_9BACT</name>
<dbReference type="GO" id="GO:0160147">
    <property type="term" value="F:tRNA pseudouridine(38-40) synthase activity"/>
    <property type="evidence" value="ECO:0007669"/>
    <property type="project" value="UniProtKB-EC"/>
</dbReference>
<dbReference type="SUPFAM" id="SSF55120">
    <property type="entry name" value="Pseudouridine synthase"/>
    <property type="match status" value="1"/>
</dbReference>
<feature type="domain" description="Pseudouridine synthase I TruA alpha/beta" evidence="8">
    <location>
        <begin position="148"/>
        <end position="241"/>
    </location>
</feature>
<accession>A0A1T4KCW6</accession>
<dbReference type="PANTHER" id="PTHR11142:SF0">
    <property type="entry name" value="TRNA PSEUDOURIDINE SYNTHASE-LIKE 1"/>
    <property type="match status" value="1"/>
</dbReference>
<evidence type="ECO:0000259" key="8">
    <source>
        <dbReference type="Pfam" id="PF01416"/>
    </source>
</evidence>
<dbReference type="CDD" id="cd02570">
    <property type="entry name" value="PseudoU_synth_EcTruA"/>
    <property type="match status" value="1"/>
</dbReference>
<dbReference type="RefSeq" id="WP_078829947.1">
    <property type="nucleotide sequence ID" value="NZ_FUWH01000001.1"/>
</dbReference>
<dbReference type="Pfam" id="PF01416">
    <property type="entry name" value="PseudoU_synth_1"/>
    <property type="match status" value="2"/>
</dbReference>
<keyword evidence="2 4" id="KW-0819">tRNA processing</keyword>
<keyword evidence="10" id="KW-1185">Reference proteome</keyword>
<proteinExistence type="inferred from homology"/>
<evidence type="ECO:0000256" key="4">
    <source>
        <dbReference type="HAMAP-Rule" id="MF_00171"/>
    </source>
</evidence>
<evidence type="ECO:0000256" key="7">
    <source>
        <dbReference type="RuleBase" id="RU003792"/>
    </source>
</evidence>
<dbReference type="NCBIfam" id="TIGR00071">
    <property type="entry name" value="hisT_truA"/>
    <property type="match status" value="1"/>
</dbReference>
<feature type="binding site" evidence="4 6">
    <location>
        <position position="109"/>
    </location>
    <ligand>
        <name>substrate</name>
    </ligand>
</feature>
<evidence type="ECO:0000313" key="10">
    <source>
        <dbReference type="Proteomes" id="UP000190888"/>
    </source>
</evidence>
<gene>
    <name evidence="4" type="primary">truA</name>
    <name evidence="9" type="ORF">SAMN04488132_101620</name>
</gene>
<comment type="function">
    <text evidence="4">Formation of pseudouridine at positions 38, 39 and 40 in the anticodon stem and loop of transfer RNAs.</text>
</comment>
<dbReference type="InterPro" id="IPR020094">
    <property type="entry name" value="TruA/RsuA/RluB/E/F_N"/>
</dbReference>
<dbReference type="InterPro" id="IPR001406">
    <property type="entry name" value="PsdUridine_synth_TruA"/>
</dbReference>
<dbReference type="STRING" id="413434.SAMN04488132_101620"/>
<dbReference type="PANTHER" id="PTHR11142">
    <property type="entry name" value="PSEUDOURIDYLATE SYNTHASE"/>
    <property type="match status" value="1"/>
</dbReference>
<evidence type="ECO:0000256" key="3">
    <source>
        <dbReference type="ARBA" id="ARBA00023235"/>
    </source>
</evidence>
<dbReference type="GO" id="GO:0003723">
    <property type="term" value="F:RNA binding"/>
    <property type="evidence" value="ECO:0007669"/>
    <property type="project" value="InterPro"/>
</dbReference>
<dbReference type="EC" id="5.4.99.12" evidence="4"/>
<dbReference type="InterPro" id="IPR020103">
    <property type="entry name" value="PsdUridine_synth_cat_dom_sf"/>
</dbReference>
<dbReference type="OrthoDB" id="9811823at2"/>
<dbReference type="AlphaFoldDB" id="A0A1T4KCW6"/>
<dbReference type="PIRSF" id="PIRSF001430">
    <property type="entry name" value="tRNA_psdUrid_synth"/>
    <property type="match status" value="1"/>
</dbReference>
<feature type="active site" description="Nucleophile" evidence="4 5">
    <location>
        <position position="52"/>
    </location>
</feature>
<feature type="domain" description="Pseudouridine synthase I TruA alpha/beta" evidence="8">
    <location>
        <begin position="9"/>
        <end position="103"/>
    </location>
</feature>